<organism evidence="5 6">
    <name type="scientific">Bacillus salipaludis</name>
    <dbReference type="NCBI Taxonomy" id="2547811"/>
    <lineage>
        <taxon>Bacteria</taxon>
        <taxon>Bacillati</taxon>
        <taxon>Bacillota</taxon>
        <taxon>Bacilli</taxon>
        <taxon>Bacillales</taxon>
        <taxon>Bacillaceae</taxon>
        <taxon>Bacillus</taxon>
    </lineage>
</organism>
<evidence type="ECO:0000259" key="4">
    <source>
        <dbReference type="PROSITE" id="PS50853"/>
    </source>
</evidence>
<dbReference type="SUPFAM" id="SSF49265">
    <property type="entry name" value="Fibronectin type III"/>
    <property type="match status" value="2"/>
</dbReference>
<dbReference type="RefSeq" id="WP_133333085.1">
    <property type="nucleotide sequence ID" value="NZ_SMYO01000002.1"/>
</dbReference>
<evidence type="ECO:0000313" key="6">
    <source>
        <dbReference type="Proteomes" id="UP000295132"/>
    </source>
</evidence>
<dbReference type="SMART" id="SM00060">
    <property type="entry name" value="FN3"/>
    <property type="match status" value="4"/>
</dbReference>
<dbReference type="AlphaFoldDB" id="A0A4R5VXP4"/>
<dbReference type="InterPro" id="IPR013378">
    <property type="entry name" value="InlB-like_B-rpt"/>
</dbReference>
<proteinExistence type="predicted"/>
<dbReference type="InterPro" id="IPR042229">
    <property type="entry name" value="Listeria/Bacterioides_rpt_sf"/>
</dbReference>
<feature type="domain" description="Fibronectin type-III" evidence="4">
    <location>
        <begin position="840"/>
        <end position="936"/>
    </location>
</feature>
<dbReference type="CDD" id="cd00063">
    <property type="entry name" value="FN3"/>
    <property type="match status" value="3"/>
</dbReference>
<dbReference type="Gene3D" id="2.60.40.3630">
    <property type="match status" value="1"/>
</dbReference>
<dbReference type="InterPro" id="IPR050964">
    <property type="entry name" value="Striated_Muscle_Regulatory"/>
</dbReference>
<dbReference type="EMBL" id="SMYO01000002">
    <property type="protein sequence ID" value="TDK64145.1"/>
    <property type="molecule type" value="Genomic_DNA"/>
</dbReference>
<dbReference type="Gene3D" id="2.60.40.4270">
    <property type="entry name" value="Listeria-Bacteroides repeat domain"/>
    <property type="match status" value="2"/>
</dbReference>
<comment type="subcellular location">
    <subcellularLocation>
        <location evidence="1">Cell envelope</location>
    </subcellularLocation>
</comment>
<protein>
    <recommendedName>
        <fullName evidence="4">Fibronectin type-III domain-containing protein</fullName>
    </recommendedName>
</protein>
<dbReference type="NCBIfam" id="TIGR02543">
    <property type="entry name" value="List_Bact_rpt"/>
    <property type="match status" value="1"/>
</dbReference>
<dbReference type="Gene3D" id="2.160.20.110">
    <property type="match status" value="2"/>
</dbReference>
<dbReference type="InterPro" id="IPR022038">
    <property type="entry name" value="Ig-like_bact"/>
</dbReference>
<keyword evidence="3" id="KW-1133">Transmembrane helix</keyword>
<dbReference type="InterPro" id="IPR036116">
    <property type="entry name" value="FN3_sf"/>
</dbReference>
<dbReference type="GO" id="GO:0030313">
    <property type="term" value="C:cell envelope"/>
    <property type="evidence" value="ECO:0007669"/>
    <property type="project" value="UniProtKB-SubCell"/>
</dbReference>
<evidence type="ECO:0000256" key="2">
    <source>
        <dbReference type="ARBA" id="ARBA00022737"/>
    </source>
</evidence>
<comment type="caution">
    <text evidence="5">The sequence shown here is derived from an EMBL/GenBank/DDBJ whole genome shotgun (WGS) entry which is preliminary data.</text>
</comment>
<evidence type="ECO:0000256" key="3">
    <source>
        <dbReference type="SAM" id="Phobius"/>
    </source>
</evidence>
<feature type="domain" description="Fibronectin type-III" evidence="4">
    <location>
        <begin position="750"/>
        <end position="839"/>
    </location>
</feature>
<feature type="domain" description="Fibronectin type-III" evidence="4">
    <location>
        <begin position="1028"/>
        <end position="1116"/>
    </location>
</feature>
<sequence length="1116" mass="120179">MERRMVETILRRFFSIFIILTLIVGFAPPRLYLNTPTSAETISPQTEVPSGYIGIYSAEDLDQVRNNLSGRYILMEDIDLTDATAEGGPFYNNGSGWQPIADASAPFAGILDGNGHKIIGLKMSIKSDQLSYAGLFGYAKNASISNLRLENDSIYAENTSLNSSTSDVYAGGIVGYGYNVTITNTYNTGNITAVSMFNGYAGGISGYLTSSYNLFSTVSNCYNTGLITAKTAAGGIAGKVYRTNFSDVYNKADLTTTGSGYTGGIAADLTSSSSIVNAYNTGNINYRSAGGGIAGHSSSSSISHSYNQGNLSSTVSSSGGGGIVGSASSTTISESYNTGKINSTGQYSDGGGIAGSLGSSSSVTQSYNTADISVDQSSGGIVGENYSSVITQSYNTGTLIGSFAGGITGWGSGDTILDSFNIGPVKGKYDSGGISGHGTNSTIKNTYNAGTVGTTVSYPSAGGGIAGEFAGEIENSYFLNKIQNGVGKGTADGIFQKTFEQMKYASTFTGFDFSTTWNLDDNSHYHFPVLKEPPVSETEKNLDIAMSSPPQKTTYVQGESLDLNGAAITVRTNHGNQYSVDVTDDMVSGYDANKTGYQTIKVTYNGLTAYFNVNVKGKYTVTFKDYDDRILKTETVVEGDSATAPEDPIRDGYTFTGWSTDYHTVKANLTVTAQYQINSYLVNYMDGDTLLNSERYNSDVMFTRPEIPVKDGYTFIDWFTDQTFQTRYPFFTYLRNDLNLYGKFYKNPDTPKNAKVTVAGFNKLTVSWNPVAGADGYEIERASSPAGNYNYTYNIGNSQSYTIDDLNPGSTYYFRIHSYRIEDGNYIYSSFTPVVSGKPVSAQVSAKAVSAGMDKITVSWAKPIGADGYEIERFDSLNGDYDEVATFSNGNTLSYTDSHLTTGKTYYYRVRAYKNGAPTVYSNYSPIVSAKPIPAAPGSVKAGSSSYNRIKVSWRTVSGANGYRVYRATSSKGTYSYVGTTFGTNLTNGGLTTNKTYYYKVRAYRTVGGTRVYSNYSATVSAKPIPSVPSSFKASRISSSKIKVSWRLVSGASGYQIYRATSSKGGYSLIKTTTSTSYTNSALKRGRTYYYKVRTYRKVASTKFYSGWTGVRSARP</sequence>
<dbReference type="InterPro" id="IPR013783">
    <property type="entry name" value="Ig-like_fold"/>
</dbReference>
<dbReference type="Pfam" id="PF07523">
    <property type="entry name" value="Big_3"/>
    <property type="match status" value="1"/>
</dbReference>
<dbReference type="Pfam" id="PF09479">
    <property type="entry name" value="Flg_new"/>
    <property type="match status" value="2"/>
</dbReference>
<evidence type="ECO:0000256" key="1">
    <source>
        <dbReference type="ARBA" id="ARBA00004196"/>
    </source>
</evidence>
<keyword evidence="3" id="KW-0472">Membrane</keyword>
<feature type="transmembrane region" description="Helical" evidence="3">
    <location>
        <begin position="12"/>
        <end position="33"/>
    </location>
</feature>
<keyword evidence="3" id="KW-0812">Transmembrane</keyword>
<accession>A0A4R5VXP4</accession>
<name>A0A4R5VXP4_9BACI</name>
<dbReference type="InterPro" id="IPR003961">
    <property type="entry name" value="FN3_dom"/>
</dbReference>
<dbReference type="PROSITE" id="PS50853">
    <property type="entry name" value="FN3"/>
    <property type="match status" value="3"/>
</dbReference>
<dbReference type="Proteomes" id="UP000295132">
    <property type="component" value="Unassembled WGS sequence"/>
</dbReference>
<dbReference type="PANTHER" id="PTHR13817:SF73">
    <property type="entry name" value="FIBRONECTIN TYPE-III DOMAIN-CONTAINING PROTEIN"/>
    <property type="match status" value="1"/>
</dbReference>
<dbReference type="Pfam" id="PF00041">
    <property type="entry name" value="fn3"/>
    <property type="match status" value="2"/>
</dbReference>
<gene>
    <name evidence="5" type="ORF">E2K98_04590</name>
</gene>
<reference evidence="5 6" key="1">
    <citation type="submission" date="2019-03" db="EMBL/GenBank/DDBJ databases">
        <title>Bacillus niacini sp. nov. a Nicotinate-Metabolizing Mesophile Isolated from Soil.</title>
        <authorList>
            <person name="Zhang G."/>
        </authorList>
    </citation>
    <scope>NUCLEOTIDE SEQUENCE [LARGE SCALE GENOMIC DNA]</scope>
    <source>
        <strain evidence="5 6">WN066</strain>
    </source>
</reference>
<dbReference type="PANTHER" id="PTHR13817">
    <property type="entry name" value="TITIN"/>
    <property type="match status" value="1"/>
</dbReference>
<dbReference type="Gene3D" id="2.60.40.10">
    <property type="entry name" value="Immunoglobulins"/>
    <property type="match status" value="4"/>
</dbReference>
<keyword evidence="2" id="KW-0677">Repeat</keyword>
<evidence type="ECO:0000313" key="5">
    <source>
        <dbReference type="EMBL" id="TDK64145.1"/>
    </source>
</evidence>